<keyword evidence="3" id="KW-1185">Reference proteome</keyword>
<reference evidence="2 3" key="2">
    <citation type="submission" date="2019-10" db="EMBL/GenBank/DDBJ databases">
        <title>Genome Sequences from Six Type Strain Members of the Archaeal Family Sulfolobaceae: Acidianus ambivalens, Acidianus infernus, Metallosphaera prunae, Stygiolobus azoricus, Sulfolobus metallicus, and Sulfurisphaera ohwakuensis.</title>
        <authorList>
            <person name="Counts J.A."/>
            <person name="Kelly R.M."/>
        </authorList>
    </citation>
    <scope>NUCLEOTIDE SEQUENCE [LARGE SCALE GENOMIC DNA]</scope>
    <source>
        <strain evidence="2 3">LEI 10</strain>
    </source>
</reference>
<protein>
    <submittedName>
        <fullName evidence="2">Uncharacterized protein</fullName>
    </submittedName>
</protein>
<evidence type="ECO:0000313" key="3">
    <source>
        <dbReference type="Proteomes" id="UP000426328"/>
    </source>
</evidence>
<evidence type="ECO:0000313" key="4">
    <source>
        <dbReference type="Proteomes" id="UP000474054"/>
    </source>
</evidence>
<dbReference type="GeneID" id="42779025"/>
<dbReference type="Proteomes" id="UP000426328">
    <property type="component" value="Chromosome"/>
</dbReference>
<sequence length="245" mass="27581">MITLKLLNSQITYDGEVILIKENIPNSETNVEIFADGISKLSLETPHYRITGKNLYLPSKEIDLADVKSFAYLAIRNIIREDKEPIIALSGEGLVYDFSVNCHEVKIIEKTLNGIHFLSAALQKPLLPSSVSVQLPPWATPFKLSSAVILLTEKPQDVLKKHFQQITKIVTDSGYIEKNGLRLVRLYYGGFNKVLCYSQLSGYLCFEEEEKVKETRLSDKDIEKLANNILKGYGKCVIEKGMIAI</sequence>
<accession>A0A650CU75</accession>
<dbReference type="EMBL" id="WHYS01000002">
    <property type="protein sequence ID" value="MQL56070.1"/>
    <property type="molecule type" value="Genomic_DNA"/>
</dbReference>
<dbReference type="KEGG" id="aamb:D1866_04775"/>
<gene>
    <name evidence="2" type="ORF">D1866_04775</name>
    <name evidence="1" type="ORF">GFB69_10050</name>
</gene>
<name>A0A650CU75_ACIAM</name>
<reference evidence="1 4" key="1">
    <citation type="submission" date="2019-10" db="EMBL/GenBank/DDBJ databases">
        <title>Comparative genomics of sulfur disproportionating microorganisms.</title>
        <authorList>
            <person name="Ward L.M."/>
            <person name="Bertran E."/>
            <person name="Johnston D."/>
        </authorList>
    </citation>
    <scope>NUCLEOTIDE SEQUENCE [LARGE SCALE GENOMIC DNA]</scope>
    <source>
        <strain evidence="1 4">DSM 3772</strain>
    </source>
</reference>
<dbReference type="RefSeq" id="WP_152942413.1">
    <property type="nucleotide sequence ID" value="NZ_CP045482.1"/>
</dbReference>
<dbReference type="EMBL" id="CP045482">
    <property type="protein sequence ID" value="QGR21379.1"/>
    <property type="molecule type" value="Genomic_DNA"/>
</dbReference>
<evidence type="ECO:0000313" key="2">
    <source>
        <dbReference type="EMBL" id="QGR21379.1"/>
    </source>
</evidence>
<proteinExistence type="predicted"/>
<dbReference type="AlphaFoldDB" id="A0A650CU75"/>
<evidence type="ECO:0000313" key="1">
    <source>
        <dbReference type="EMBL" id="MQL56070.1"/>
    </source>
</evidence>
<dbReference type="Proteomes" id="UP000474054">
    <property type="component" value="Unassembled WGS sequence"/>
</dbReference>
<organism evidence="2 3">
    <name type="scientific">Acidianus ambivalens</name>
    <name type="common">Desulfurolobus ambivalens</name>
    <dbReference type="NCBI Taxonomy" id="2283"/>
    <lineage>
        <taxon>Archaea</taxon>
        <taxon>Thermoproteota</taxon>
        <taxon>Thermoprotei</taxon>
        <taxon>Sulfolobales</taxon>
        <taxon>Sulfolobaceae</taxon>
        <taxon>Acidianus</taxon>
    </lineage>
</organism>